<comment type="caution">
    <text evidence="3">The sequence shown here is derived from an EMBL/GenBank/DDBJ whole genome shotgun (WGS) entry which is preliminary data.</text>
</comment>
<dbReference type="Pfam" id="PF01852">
    <property type="entry name" value="START"/>
    <property type="match status" value="1"/>
</dbReference>
<dbReference type="EMBL" id="SRMA01026422">
    <property type="protein sequence ID" value="TRY84222.1"/>
    <property type="molecule type" value="Genomic_DNA"/>
</dbReference>
<dbReference type="SUPFAM" id="SSF55961">
    <property type="entry name" value="Bet v1-like"/>
    <property type="match status" value="1"/>
</dbReference>
<dbReference type="AlphaFoldDB" id="A0A553Q2Q8"/>
<gene>
    <name evidence="3" type="ORF">DNTS_026643</name>
</gene>
<dbReference type="GO" id="GO:0070508">
    <property type="term" value="P:cholesterol import"/>
    <property type="evidence" value="ECO:0007669"/>
    <property type="project" value="TreeGrafter"/>
</dbReference>
<dbReference type="GO" id="GO:0005829">
    <property type="term" value="C:cytosol"/>
    <property type="evidence" value="ECO:0007669"/>
    <property type="project" value="TreeGrafter"/>
</dbReference>
<feature type="region of interest" description="Disordered" evidence="1">
    <location>
        <begin position="1"/>
        <end position="22"/>
    </location>
</feature>
<evidence type="ECO:0000313" key="4">
    <source>
        <dbReference type="Proteomes" id="UP000316079"/>
    </source>
</evidence>
<dbReference type="PROSITE" id="PS50848">
    <property type="entry name" value="START"/>
    <property type="match status" value="1"/>
</dbReference>
<dbReference type="GO" id="GO:0015485">
    <property type="term" value="F:cholesterol binding"/>
    <property type="evidence" value="ECO:0007669"/>
    <property type="project" value="InterPro"/>
</dbReference>
<dbReference type="PANTHER" id="PTHR47006">
    <property type="entry name" value="STAR-RELATED LIPID TRANSFER PROTEIN 4"/>
    <property type="match status" value="1"/>
</dbReference>
<dbReference type="InterPro" id="IPR023393">
    <property type="entry name" value="START-like_dom_sf"/>
</dbReference>
<dbReference type="GO" id="GO:0005783">
    <property type="term" value="C:endoplasmic reticulum"/>
    <property type="evidence" value="ECO:0007669"/>
    <property type="project" value="TreeGrafter"/>
</dbReference>
<dbReference type="InterPro" id="IPR042555">
    <property type="entry name" value="StarD4"/>
</dbReference>
<dbReference type="Gene3D" id="3.30.530.20">
    <property type="match status" value="1"/>
</dbReference>
<dbReference type="GO" id="GO:0010879">
    <property type="term" value="P:cholesterol transport involved in cholesterol storage"/>
    <property type="evidence" value="ECO:0007669"/>
    <property type="project" value="TreeGrafter"/>
</dbReference>
<feature type="domain" description="START" evidence="2">
    <location>
        <begin position="65"/>
        <end position="234"/>
    </location>
</feature>
<dbReference type="GO" id="GO:0032367">
    <property type="term" value="P:intracellular cholesterol transport"/>
    <property type="evidence" value="ECO:0007669"/>
    <property type="project" value="InterPro"/>
</dbReference>
<keyword evidence="4" id="KW-1185">Reference proteome</keyword>
<dbReference type="InterPro" id="IPR002913">
    <property type="entry name" value="START_lipid-bd_dom"/>
</dbReference>
<reference evidence="3 4" key="1">
    <citation type="journal article" date="2019" name="Sci. Data">
        <title>Hybrid genome assembly and annotation of Danionella translucida.</title>
        <authorList>
            <person name="Kadobianskyi M."/>
            <person name="Schulze L."/>
            <person name="Schuelke M."/>
            <person name="Judkewitz B."/>
        </authorList>
    </citation>
    <scope>NUCLEOTIDE SEQUENCE [LARGE SCALE GENOMIC DNA]</scope>
    <source>
        <strain evidence="3 4">Bolton</strain>
    </source>
</reference>
<organism evidence="3 4">
    <name type="scientific">Danionella cerebrum</name>
    <dbReference type="NCBI Taxonomy" id="2873325"/>
    <lineage>
        <taxon>Eukaryota</taxon>
        <taxon>Metazoa</taxon>
        <taxon>Chordata</taxon>
        <taxon>Craniata</taxon>
        <taxon>Vertebrata</taxon>
        <taxon>Euteleostomi</taxon>
        <taxon>Actinopterygii</taxon>
        <taxon>Neopterygii</taxon>
        <taxon>Teleostei</taxon>
        <taxon>Ostariophysi</taxon>
        <taxon>Cypriniformes</taxon>
        <taxon>Danionidae</taxon>
        <taxon>Danioninae</taxon>
        <taxon>Danionella</taxon>
    </lineage>
</organism>
<sequence>METAETRQPIREAKDTQGGTRAENELLISAATNRTEMGGVCPVDTQVLKETLLSYHRLEENVSVWRRPSQEFSGFLYKTEGMVQEGVQRIIEFIRPGDCRMKWDTLMTSMKILEEPAEGCCVVQYTTAGQLLNIISSREFVDFSVTGDCELGGRFSCGVSVYDAPAGRGLVRGFNHPCGWFCTPTQEPGQSLLTGYIHTELRGALPQKAVDTAMAGGLIRFYRDLQEALDKAEPEPL</sequence>
<proteinExistence type="predicted"/>
<feature type="compositionally biased region" description="Basic and acidic residues" evidence="1">
    <location>
        <begin position="1"/>
        <end position="15"/>
    </location>
</feature>
<dbReference type="Proteomes" id="UP000316079">
    <property type="component" value="Unassembled WGS sequence"/>
</dbReference>
<evidence type="ECO:0000259" key="2">
    <source>
        <dbReference type="PROSITE" id="PS50848"/>
    </source>
</evidence>
<evidence type="ECO:0000256" key="1">
    <source>
        <dbReference type="SAM" id="MobiDB-lite"/>
    </source>
</evidence>
<dbReference type="STRING" id="623744.A0A553Q2Q8"/>
<protein>
    <recommendedName>
        <fullName evidence="2">START domain-containing protein</fullName>
    </recommendedName>
</protein>
<dbReference type="SMART" id="SM00234">
    <property type="entry name" value="START"/>
    <property type="match status" value="1"/>
</dbReference>
<evidence type="ECO:0000313" key="3">
    <source>
        <dbReference type="EMBL" id="TRY84222.1"/>
    </source>
</evidence>
<accession>A0A553Q2Q8</accession>
<name>A0A553Q2Q8_9TELE</name>
<dbReference type="OrthoDB" id="196858at2759"/>
<dbReference type="PANTHER" id="PTHR47006:SF1">
    <property type="entry name" value="STAR-RELATED LIPID TRANSFER PROTEIN 4"/>
    <property type="match status" value="1"/>
</dbReference>
<dbReference type="GO" id="GO:0120020">
    <property type="term" value="F:cholesterol transfer activity"/>
    <property type="evidence" value="ECO:0007669"/>
    <property type="project" value="TreeGrafter"/>
</dbReference>